<keyword evidence="3" id="KW-1185">Reference proteome</keyword>
<dbReference type="InterPro" id="IPR010380">
    <property type="entry name" value="DUF975"/>
</dbReference>
<dbReference type="AlphaFoldDB" id="V2Y0C3"/>
<dbReference type="eggNOG" id="COG5523">
    <property type="taxonomic scope" value="Bacteria"/>
</dbReference>
<accession>V2Y0C3</accession>
<name>V2Y0C3_9FIRM</name>
<dbReference type="PANTHER" id="PTHR40076:SF1">
    <property type="entry name" value="MEMBRANE PROTEIN"/>
    <property type="match status" value="1"/>
</dbReference>
<evidence type="ECO:0000313" key="3">
    <source>
        <dbReference type="Proteomes" id="UP000018227"/>
    </source>
</evidence>
<dbReference type="PANTHER" id="PTHR40076">
    <property type="entry name" value="MEMBRANE PROTEIN-RELATED"/>
    <property type="match status" value="1"/>
</dbReference>
<protein>
    <recommendedName>
        <fullName evidence="4">DUF975 family protein</fullName>
    </recommendedName>
</protein>
<gene>
    <name evidence="2" type="ORF">GCWU0000282_003332</name>
</gene>
<dbReference type="EMBL" id="ACIL03000024">
    <property type="protein sequence ID" value="ESL01507.1"/>
    <property type="molecule type" value="Genomic_DNA"/>
</dbReference>
<comment type="caution">
    <text evidence="2">The sequence shown here is derived from an EMBL/GenBank/DDBJ whole genome shotgun (WGS) entry which is preliminary data.</text>
</comment>
<evidence type="ECO:0000256" key="1">
    <source>
        <dbReference type="SAM" id="Phobius"/>
    </source>
</evidence>
<keyword evidence="1" id="KW-1133">Transmembrane helix</keyword>
<dbReference type="STRING" id="592026.GCWU0000282_003332"/>
<dbReference type="HOGENOM" id="CLU_045673_0_0_9"/>
<reference evidence="2 3" key="1">
    <citation type="submission" date="2013-06" db="EMBL/GenBank/DDBJ databases">
        <authorList>
            <person name="Weinstock G."/>
            <person name="Sodergren E."/>
            <person name="Clifton S."/>
            <person name="Fulton L."/>
            <person name="Fulton B."/>
            <person name="Courtney L."/>
            <person name="Fronick C."/>
            <person name="Harrison M."/>
            <person name="Strong C."/>
            <person name="Farmer C."/>
            <person name="Delahaunty K."/>
            <person name="Markovic C."/>
            <person name="Hall O."/>
            <person name="Minx P."/>
            <person name="Tomlinson C."/>
            <person name="Mitreva M."/>
            <person name="Nelson J."/>
            <person name="Hou S."/>
            <person name="Wollam A."/>
            <person name="Pepin K.H."/>
            <person name="Johnson M."/>
            <person name="Bhonagiri V."/>
            <person name="Nash W.E."/>
            <person name="Warren W."/>
            <person name="Chinwalla A."/>
            <person name="Mardis E.R."/>
            <person name="Wilson R.K."/>
        </authorList>
    </citation>
    <scope>NUCLEOTIDE SEQUENCE [LARGE SCALE GENOMIC DNA]</scope>
    <source>
        <strain evidence="2 3">ATCC 51271</strain>
    </source>
</reference>
<evidence type="ECO:0000313" key="2">
    <source>
        <dbReference type="EMBL" id="ESL01507.1"/>
    </source>
</evidence>
<evidence type="ECO:0008006" key="4">
    <source>
        <dbReference type="Google" id="ProtNLM"/>
    </source>
</evidence>
<feature type="transmembrane region" description="Helical" evidence="1">
    <location>
        <begin position="126"/>
        <end position="150"/>
    </location>
</feature>
<dbReference type="Proteomes" id="UP000018227">
    <property type="component" value="Unassembled WGS sequence"/>
</dbReference>
<feature type="transmembrane region" description="Helical" evidence="1">
    <location>
        <begin position="60"/>
        <end position="80"/>
    </location>
</feature>
<keyword evidence="1" id="KW-0812">Transmembrane</keyword>
<sequence length="184" mass="20754">MLLGIIVIVGVIGILLSIFVFNPLNVGVQKFFIENHYSNSGLSSLLWAFKTNYANIVKTMFLMHVYLFLWSLLFAIPGIIKGYSYRLVPFILADNPDMDPDDAITLSREMMNGQKFDAFVLDLSFILWWILSGITFNIAGIVYVFPYIYATDAELYLAIKNGSVDDITGSFNNNPDNNNGDYYG</sequence>
<dbReference type="Pfam" id="PF06161">
    <property type="entry name" value="DUF975"/>
    <property type="match status" value="1"/>
</dbReference>
<proteinExistence type="predicted"/>
<organism evidence="2 3">
    <name type="scientific">Catonella morbi ATCC 51271</name>
    <dbReference type="NCBI Taxonomy" id="592026"/>
    <lineage>
        <taxon>Bacteria</taxon>
        <taxon>Bacillati</taxon>
        <taxon>Bacillota</taxon>
        <taxon>Clostridia</taxon>
        <taxon>Lachnospirales</taxon>
        <taxon>Lachnospiraceae</taxon>
        <taxon>Catonella</taxon>
    </lineage>
</organism>
<feature type="transmembrane region" description="Helical" evidence="1">
    <location>
        <begin position="6"/>
        <end position="24"/>
    </location>
</feature>
<keyword evidence="1" id="KW-0472">Membrane</keyword>